<dbReference type="PANTHER" id="PTHR30462">
    <property type="entry name" value="INTERMEMBRANE TRANSPORT PROTEIN PQIB-RELATED"/>
    <property type="match status" value="1"/>
</dbReference>
<feature type="transmembrane region" description="Helical" evidence="9">
    <location>
        <begin position="31"/>
        <end position="52"/>
    </location>
</feature>
<dbReference type="KEGG" id="mmai:sS8_1161"/>
<feature type="domain" description="Mce/MlaD" evidence="10">
    <location>
        <begin position="304"/>
        <end position="407"/>
    </location>
</feature>
<evidence type="ECO:0000256" key="3">
    <source>
        <dbReference type="ARBA" id="ARBA00022519"/>
    </source>
</evidence>
<dbReference type="InterPro" id="IPR003399">
    <property type="entry name" value="Mce/MlaD"/>
</dbReference>
<feature type="region of interest" description="Disordered" evidence="8">
    <location>
        <begin position="1"/>
        <end position="20"/>
    </location>
</feature>
<evidence type="ECO:0000313" key="11">
    <source>
        <dbReference type="EMBL" id="BBA33123.1"/>
    </source>
</evidence>
<evidence type="ECO:0000256" key="8">
    <source>
        <dbReference type="SAM" id="MobiDB-lite"/>
    </source>
</evidence>
<feature type="domain" description="Mce/MlaD" evidence="10">
    <location>
        <begin position="174"/>
        <end position="234"/>
    </location>
</feature>
<reference evidence="11 12" key="1">
    <citation type="submission" date="2016-12" db="EMBL/GenBank/DDBJ databases">
        <title>Genome sequencing of Methylocaldum marinum.</title>
        <authorList>
            <person name="Takeuchi M."/>
            <person name="Kamagata Y."/>
            <person name="Hiraoka S."/>
            <person name="Oshima K."/>
            <person name="Hattori M."/>
            <person name="Iwasaki W."/>
        </authorList>
    </citation>
    <scope>NUCLEOTIDE SEQUENCE [LARGE SCALE GENOMIC DNA]</scope>
    <source>
        <strain evidence="11 12">S8</strain>
    </source>
</reference>
<dbReference type="AlphaFoldDB" id="A0A250KN42"/>
<dbReference type="RefSeq" id="WP_119628786.1">
    <property type="nucleotide sequence ID" value="NZ_AP017928.1"/>
</dbReference>
<dbReference type="EMBL" id="AP017928">
    <property type="protein sequence ID" value="BBA33123.1"/>
    <property type="molecule type" value="Genomic_DNA"/>
</dbReference>
<evidence type="ECO:0000256" key="1">
    <source>
        <dbReference type="ARBA" id="ARBA00004533"/>
    </source>
</evidence>
<evidence type="ECO:0000256" key="6">
    <source>
        <dbReference type="ARBA" id="ARBA00023136"/>
    </source>
</evidence>
<accession>A0A250KN42</accession>
<keyword evidence="12" id="KW-1185">Reference proteome</keyword>
<evidence type="ECO:0000256" key="9">
    <source>
        <dbReference type="SAM" id="Phobius"/>
    </source>
</evidence>
<feature type="coiled-coil region" evidence="7">
    <location>
        <begin position="455"/>
        <end position="482"/>
    </location>
</feature>
<evidence type="ECO:0000256" key="2">
    <source>
        <dbReference type="ARBA" id="ARBA00022475"/>
    </source>
</evidence>
<keyword evidence="7" id="KW-0175">Coiled coil</keyword>
<dbReference type="Proteomes" id="UP000266313">
    <property type="component" value="Chromosome"/>
</dbReference>
<gene>
    <name evidence="11" type="ORF">sS8_1161</name>
</gene>
<organism evidence="11 12">
    <name type="scientific">Methylocaldum marinum</name>
    <dbReference type="NCBI Taxonomy" id="1432792"/>
    <lineage>
        <taxon>Bacteria</taxon>
        <taxon>Pseudomonadati</taxon>
        <taxon>Pseudomonadota</taxon>
        <taxon>Gammaproteobacteria</taxon>
        <taxon>Methylococcales</taxon>
        <taxon>Methylococcaceae</taxon>
        <taxon>Methylocaldum</taxon>
    </lineage>
</organism>
<evidence type="ECO:0000256" key="7">
    <source>
        <dbReference type="SAM" id="Coils"/>
    </source>
</evidence>
<evidence type="ECO:0000256" key="4">
    <source>
        <dbReference type="ARBA" id="ARBA00022692"/>
    </source>
</evidence>
<evidence type="ECO:0000313" key="12">
    <source>
        <dbReference type="Proteomes" id="UP000266313"/>
    </source>
</evidence>
<feature type="compositionally biased region" description="Basic and acidic residues" evidence="8">
    <location>
        <begin position="1"/>
        <end position="12"/>
    </location>
</feature>
<dbReference type="Pfam" id="PF02470">
    <property type="entry name" value="MlaD"/>
    <property type="match status" value="3"/>
</dbReference>
<proteinExistence type="predicted"/>
<keyword evidence="5 9" id="KW-1133">Transmembrane helix</keyword>
<dbReference type="PANTHER" id="PTHR30462:SF2">
    <property type="entry name" value="INTERMEMBRANE TRANSPORT PROTEIN PQIB"/>
    <property type="match status" value="1"/>
</dbReference>
<name>A0A250KN42_9GAMM</name>
<dbReference type="InterPro" id="IPR051800">
    <property type="entry name" value="PqiA-PqiB_transport"/>
</dbReference>
<evidence type="ECO:0000256" key="5">
    <source>
        <dbReference type="ARBA" id="ARBA00022989"/>
    </source>
</evidence>
<sequence>MFIRDNDAKSAPETDPSDSLPAAVVAPPSRFTFSIVWVIPLVAALIGAWLAWKAISEKGPVVTLVFKSAEGLEPGKTTIKYRDVEVGKVTDVALSSDRSSVIVTAEMRNGTEDWLVKDTRFWIVRPRVVAGNISGLGTLLSGSYIGMDVGSSAEREYQFQGLDVPPILTSDLQGKRFVLKGEDLGSLDVGSPIYFRHIAVGKVLGFEMDPAGTGVTLQVFVETPYDRFVVGDTRFWHASGLDLTLDANGIKLDTESLMTIMLGGIAFSIPPDSGVAKPAPEDSTFPLFANRAAAFAPPKSEPRNMVLYFDETIRGLSVGAPLDFRGLPAGEVTGIRGEWDARNHRFRIAVDVGLRWSGMIRNRAGESVATTREAVQGQLSRMVERGLRAQLRTGNLISGQLYVALDFFPAAPSAHLDWTREPPELPTMPGTLQSLSESAENIVKKLDKLPLDQVVADLRQTMSSLNRTLQSVERLASSLDRELVPEMKTTMSDARRTLGEAQKTLAGDGPLQHDVRDALNEVSRAAQSLRVMLDYLERHPESLIMGKEK</sequence>
<keyword evidence="6 9" id="KW-0472">Membrane</keyword>
<protein>
    <submittedName>
        <fullName evidence="11">Mammalian cell entry related domain protein</fullName>
    </submittedName>
</protein>
<keyword evidence="4 9" id="KW-0812">Transmembrane</keyword>
<evidence type="ECO:0000259" key="10">
    <source>
        <dbReference type="Pfam" id="PF02470"/>
    </source>
</evidence>
<keyword evidence="3" id="KW-0997">Cell inner membrane</keyword>
<comment type="subcellular location">
    <subcellularLocation>
        <location evidence="1">Cell inner membrane</location>
    </subcellularLocation>
</comment>
<dbReference type="OrthoDB" id="9806984at2"/>
<dbReference type="GO" id="GO:0005886">
    <property type="term" value="C:plasma membrane"/>
    <property type="evidence" value="ECO:0007669"/>
    <property type="project" value="UniProtKB-SubCell"/>
</dbReference>
<feature type="domain" description="Mce/MlaD" evidence="10">
    <location>
        <begin position="59"/>
        <end position="149"/>
    </location>
</feature>
<keyword evidence="2" id="KW-1003">Cell membrane</keyword>